<keyword evidence="4" id="KW-1185">Reference proteome</keyword>
<feature type="domain" description="YqgU-like 6-bladed beta-propeller" evidence="2">
    <location>
        <begin position="83"/>
        <end position="342"/>
    </location>
</feature>
<dbReference type="InterPro" id="IPR048421">
    <property type="entry name" value="YqgU_beta-prop"/>
</dbReference>
<dbReference type="PROSITE" id="PS51257">
    <property type="entry name" value="PROKAR_LIPOPROTEIN"/>
    <property type="match status" value="1"/>
</dbReference>
<proteinExistence type="predicted"/>
<evidence type="ECO:0000256" key="1">
    <source>
        <dbReference type="SAM" id="MobiDB-lite"/>
    </source>
</evidence>
<evidence type="ECO:0000259" key="2">
    <source>
        <dbReference type="Pfam" id="PF21101"/>
    </source>
</evidence>
<dbReference type="RefSeq" id="WP_147059190.1">
    <property type="nucleotide sequence ID" value="NZ_BJYL01000036.1"/>
</dbReference>
<accession>A0A511ZAA8</accession>
<comment type="caution">
    <text evidence="3">The sequence shown here is derived from an EMBL/GenBank/DDBJ whole genome shotgun (WGS) entry which is preliminary data.</text>
</comment>
<evidence type="ECO:0000313" key="4">
    <source>
        <dbReference type="Proteomes" id="UP000321901"/>
    </source>
</evidence>
<sequence length="364" mass="41853">MKKIILLLFLLLIISGCSEKEEPSFVQPDTEPEPSIEKQKEEPPFEMLKVNPSTFHFIADWLSDTELLYVEKNGGLYQVKSFNIETGEIKQIYEDSSFITDVYVHPSLNYLLIHTSEQSDSAIIKVISTDGSLQHQVEIESTELSIEWNELDPEKILFTAFHEDWSYDLFVFDGHTENLSIIELEDPFPKWSGENGIAYMLFPDHPLEGGDMQIYNLDTGSSVSFVEKDVIYFDTFKDTLFIVQALQPDLFMYSIRNDKGTILSSWDMPAVSNYSEWVIPDVEWTNEGQFLYKGARQTGQLDEIGSNFNLYRHEAESSELIMEGLEAEPFKCSPSGNRCLNGYTFDELIEVDSGEKRKWIQLNE</sequence>
<dbReference type="Proteomes" id="UP000321901">
    <property type="component" value="Unassembled WGS sequence"/>
</dbReference>
<dbReference type="EMBL" id="BJYL01000036">
    <property type="protein sequence ID" value="GEN84387.1"/>
    <property type="molecule type" value="Genomic_DNA"/>
</dbReference>
<feature type="region of interest" description="Disordered" evidence="1">
    <location>
        <begin position="22"/>
        <end position="42"/>
    </location>
</feature>
<dbReference type="Pfam" id="PF21101">
    <property type="entry name" value="YqgU"/>
    <property type="match status" value="1"/>
</dbReference>
<dbReference type="OrthoDB" id="2168335at2"/>
<gene>
    <name evidence="3" type="ORF">SLU01_26990</name>
</gene>
<dbReference type="AlphaFoldDB" id="A0A511ZAA8"/>
<organism evidence="3 4">
    <name type="scientific">Sporosarcina luteola</name>
    <dbReference type="NCBI Taxonomy" id="582850"/>
    <lineage>
        <taxon>Bacteria</taxon>
        <taxon>Bacillati</taxon>
        <taxon>Bacillota</taxon>
        <taxon>Bacilli</taxon>
        <taxon>Bacillales</taxon>
        <taxon>Caryophanaceae</taxon>
        <taxon>Sporosarcina</taxon>
    </lineage>
</organism>
<evidence type="ECO:0000313" key="3">
    <source>
        <dbReference type="EMBL" id="GEN84387.1"/>
    </source>
</evidence>
<dbReference type="SUPFAM" id="SSF82171">
    <property type="entry name" value="DPP6 N-terminal domain-like"/>
    <property type="match status" value="1"/>
</dbReference>
<name>A0A511ZAA8_9BACL</name>
<protein>
    <recommendedName>
        <fullName evidence="2">YqgU-like 6-bladed beta-propeller domain-containing protein</fullName>
    </recommendedName>
</protein>
<reference evidence="3 4" key="1">
    <citation type="submission" date="2019-07" db="EMBL/GenBank/DDBJ databases">
        <title>Whole genome shotgun sequence of Sporosarcina luteola NBRC 105378.</title>
        <authorList>
            <person name="Hosoyama A."/>
            <person name="Uohara A."/>
            <person name="Ohji S."/>
            <person name="Ichikawa N."/>
        </authorList>
    </citation>
    <scope>NUCLEOTIDE SEQUENCE [LARGE SCALE GENOMIC DNA]</scope>
    <source>
        <strain evidence="3 4">NBRC 105378</strain>
    </source>
</reference>